<gene>
    <name evidence="6" type="ORF">GSLYS_00013610001</name>
</gene>
<evidence type="ECO:0000256" key="1">
    <source>
        <dbReference type="ARBA" id="ARBA00004123"/>
    </source>
</evidence>
<comment type="subcellular location">
    <subcellularLocation>
        <location evidence="1">Nucleus</location>
    </subcellularLocation>
</comment>
<dbReference type="Proteomes" id="UP001497497">
    <property type="component" value="Unassembled WGS sequence"/>
</dbReference>
<protein>
    <recommendedName>
        <fullName evidence="5">BHLH domain-containing protein</fullName>
    </recommendedName>
</protein>
<dbReference type="GO" id="GO:0000977">
    <property type="term" value="F:RNA polymerase II transcription regulatory region sequence-specific DNA binding"/>
    <property type="evidence" value="ECO:0007669"/>
    <property type="project" value="TreeGrafter"/>
</dbReference>
<dbReference type="GO" id="GO:0000981">
    <property type="term" value="F:DNA-binding transcription factor activity, RNA polymerase II-specific"/>
    <property type="evidence" value="ECO:0007669"/>
    <property type="project" value="TreeGrafter"/>
</dbReference>
<dbReference type="SMART" id="SM00353">
    <property type="entry name" value="HLH"/>
    <property type="match status" value="1"/>
</dbReference>
<dbReference type="InterPro" id="IPR050283">
    <property type="entry name" value="E-box_TF_Regulators"/>
</dbReference>
<dbReference type="InterPro" id="IPR011598">
    <property type="entry name" value="bHLH_dom"/>
</dbReference>
<dbReference type="EMBL" id="CAXITT010000359">
    <property type="protein sequence ID" value="CAL1539877.1"/>
    <property type="molecule type" value="Genomic_DNA"/>
</dbReference>
<dbReference type="Pfam" id="PF00010">
    <property type="entry name" value="HLH"/>
    <property type="match status" value="1"/>
</dbReference>
<feature type="domain" description="BHLH" evidence="5">
    <location>
        <begin position="2"/>
        <end position="54"/>
    </location>
</feature>
<dbReference type="FunFam" id="4.10.280.10:FF:000029">
    <property type="entry name" value="Achaete-scute family bHLH transcription factor 1"/>
    <property type="match status" value="1"/>
</dbReference>
<feature type="non-terminal residue" evidence="6">
    <location>
        <position position="58"/>
    </location>
</feature>
<dbReference type="AlphaFoldDB" id="A0AAV2I1N4"/>
<organism evidence="6 7">
    <name type="scientific">Lymnaea stagnalis</name>
    <name type="common">Great pond snail</name>
    <name type="synonym">Helix stagnalis</name>
    <dbReference type="NCBI Taxonomy" id="6523"/>
    <lineage>
        <taxon>Eukaryota</taxon>
        <taxon>Metazoa</taxon>
        <taxon>Spiralia</taxon>
        <taxon>Lophotrochozoa</taxon>
        <taxon>Mollusca</taxon>
        <taxon>Gastropoda</taxon>
        <taxon>Heterobranchia</taxon>
        <taxon>Euthyneura</taxon>
        <taxon>Panpulmonata</taxon>
        <taxon>Hygrophila</taxon>
        <taxon>Lymnaeoidea</taxon>
        <taxon>Lymnaeidae</taxon>
        <taxon>Lymnaea</taxon>
    </lineage>
</organism>
<keyword evidence="2" id="KW-0524">Neurogenesis</keyword>
<evidence type="ECO:0000313" key="7">
    <source>
        <dbReference type="Proteomes" id="UP001497497"/>
    </source>
</evidence>
<comment type="caution">
    <text evidence="6">The sequence shown here is derived from an EMBL/GenBank/DDBJ whole genome shotgun (WGS) entry which is preliminary data.</text>
</comment>
<dbReference type="InterPro" id="IPR036638">
    <property type="entry name" value="HLH_DNA-bd_sf"/>
</dbReference>
<sequence length="58" mass="7033">PHLVAKRNARERKRVQAVNSAFSKLRKHVPYEPRHKRLSKVKTLRFAIEYIRRLQELI</sequence>
<reference evidence="6 7" key="1">
    <citation type="submission" date="2024-04" db="EMBL/GenBank/DDBJ databases">
        <authorList>
            <consortium name="Genoscope - CEA"/>
            <person name="William W."/>
        </authorList>
    </citation>
    <scope>NUCLEOTIDE SEQUENCE [LARGE SCALE GENOMIC DNA]</scope>
</reference>
<keyword evidence="7" id="KW-1185">Reference proteome</keyword>
<feature type="non-terminal residue" evidence="6">
    <location>
        <position position="1"/>
    </location>
</feature>
<dbReference type="Gene3D" id="4.10.280.10">
    <property type="entry name" value="Helix-loop-helix DNA-binding domain"/>
    <property type="match status" value="1"/>
</dbReference>
<evidence type="ECO:0000256" key="3">
    <source>
        <dbReference type="ARBA" id="ARBA00023125"/>
    </source>
</evidence>
<dbReference type="GO" id="GO:0005634">
    <property type="term" value="C:nucleus"/>
    <property type="evidence" value="ECO:0007669"/>
    <property type="project" value="UniProtKB-SubCell"/>
</dbReference>
<name>A0AAV2I1N4_LYMST</name>
<evidence type="ECO:0000256" key="2">
    <source>
        <dbReference type="ARBA" id="ARBA00022902"/>
    </source>
</evidence>
<dbReference type="PANTHER" id="PTHR23349:SF108">
    <property type="entry name" value="BHLH DOMAIN-CONTAINING PROTEIN"/>
    <property type="match status" value="1"/>
</dbReference>
<keyword evidence="3" id="KW-0238">DNA-binding</keyword>
<proteinExistence type="predicted"/>
<evidence type="ECO:0000259" key="5">
    <source>
        <dbReference type="PROSITE" id="PS50888"/>
    </source>
</evidence>
<dbReference type="PANTHER" id="PTHR23349">
    <property type="entry name" value="BASIC HELIX-LOOP-HELIX TRANSCRIPTION FACTOR, TWIST"/>
    <property type="match status" value="1"/>
</dbReference>
<dbReference type="GO" id="GO:0046983">
    <property type="term" value="F:protein dimerization activity"/>
    <property type="evidence" value="ECO:0007669"/>
    <property type="project" value="InterPro"/>
</dbReference>
<evidence type="ECO:0000256" key="4">
    <source>
        <dbReference type="ARBA" id="ARBA00023242"/>
    </source>
</evidence>
<dbReference type="SUPFAM" id="SSF47459">
    <property type="entry name" value="HLH, helix-loop-helix DNA-binding domain"/>
    <property type="match status" value="1"/>
</dbReference>
<accession>A0AAV2I1N4</accession>
<dbReference type="GO" id="GO:0007399">
    <property type="term" value="P:nervous system development"/>
    <property type="evidence" value="ECO:0007669"/>
    <property type="project" value="UniProtKB-KW"/>
</dbReference>
<dbReference type="PROSITE" id="PS50888">
    <property type="entry name" value="BHLH"/>
    <property type="match status" value="1"/>
</dbReference>
<keyword evidence="4" id="KW-0539">Nucleus</keyword>
<dbReference type="CDD" id="cd11418">
    <property type="entry name" value="bHLH_TS_ASCL"/>
    <property type="match status" value="1"/>
</dbReference>
<evidence type="ECO:0000313" key="6">
    <source>
        <dbReference type="EMBL" id="CAL1539877.1"/>
    </source>
</evidence>